<gene>
    <name evidence="3" type="ORF">BMERY_1830</name>
</gene>
<proteinExistence type="predicted"/>
<evidence type="ECO:0000313" key="3">
    <source>
        <dbReference type="EMBL" id="KFI69404.1"/>
    </source>
</evidence>
<comment type="caution">
    <text evidence="3">The sequence shown here is derived from an EMBL/GenBank/DDBJ whole genome shotgun (WGS) entry which is preliminary data.</text>
</comment>
<feature type="compositionally biased region" description="Basic and acidic residues" evidence="1">
    <location>
        <begin position="176"/>
        <end position="203"/>
    </location>
</feature>
<feature type="compositionally biased region" description="Low complexity" evidence="1">
    <location>
        <begin position="240"/>
        <end position="251"/>
    </location>
</feature>
<evidence type="ECO:0000256" key="2">
    <source>
        <dbReference type="SAM" id="Phobius"/>
    </source>
</evidence>
<evidence type="ECO:0000256" key="1">
    <source>
        <dbReference type="SAM" id="MobiDB-lite"/>
    </source>
</evidence>
<name>A0A087BEF4_9BIFI</name>
<sequence>MEYDSLSTVIVAVIVLLGIAVWLPLRTSTSMKQVLEHRADKFSTSLHLVDEHSGTRFSDGRTHMEGVGMQPNTRRPGVPTAERIAQVRSLRRAAIRRRRIIVVTLALVTVVVLVCAFSLRFSPLYALIPAAALGIVLALGVHASRQAREWEHELSLARKRAAGNKTVTDAQKRAIAERKAKQKALADHKSQRAVEDQESKTAENEPPTYEMEQREIRQVLHKAQMEQRKALQEHAAQKNPEPQAQEPVQEQSKTIVEAAEKPLPEPHSESEVTREAGSQDLISFSLGAPRESDASNAETVEDPQSLEIKSARQVAKAEPVDTEERKALAAEAKMETVPASEAKQSDGDEKAMNAADAESQTSAIDSFHKAEQEAQVAVPAATSDSLGNGLEEILARRVAAK</sequence>
<protein>
    <submittedName>
        <fullName evidence="3">Membrane protein</fullName>
    </submittedName>
</protein>
<keyword evidence="2" id="KW-1133">Transmembrane helix</keyword>
<keyword evidence="2" id="KW-0812">Transmembrane</keyword>
<feature type="compositionally biased region" description="Basic and acidic residues" evidence="1">
    <location>
        <begin position="211"/>
        <end position="236"/>
    </location>
</feature>
<keyword evidence="4" id="KW-1185">Reference proteome</keyword>
<keyword evidence="2" id="KW-0472">Membrane</keyword>
<feature type="transmembrane region" description="Helical" evidence="2">
    <location>
        <begin position="100"/>
        <end position="119"/>
    </location>
</feature>
<dbReference type="AlphaFoldDB" id="A0A087BEF4"/>
<feature type="transmembrane region" description="Helical" evidence="2">
    <location>
        <begin position="6"/>
        <end position="25"/>
    </location>
</feature>
<accession>A0A087BEF4</accession>
<dbReference type="STRING" id="78345.BMERY_1830"/>
<feature type="region of interest" description="Disordered" evidence="1">
    <location>
        <begin position="176"/>
        <end position="363"/>
    </location>
</feature>
<organism evidence="3 4">
    <name type="scientific">Bifidobacterium merycicum</name>
    <dbReference type="NCBI Taxonomy" id="78345"/>
    <lineage>
        <taxon>Bacteria</taxon>
        <taxon>Bacillati</taxon>
        <taxon>Actinomycetota</taxon>
        <taxon>Actinomycetes</taxon>
        <taxon>Bifidobacteriales</taxon>
        <taxon>Bifidobacteriaceae</taxon>
        <taxon>Bifidobacterium</taxon>
    </lineage>
</organism>
<reference evidence="3 4" key="1">
    <citation type="submission" date="2014-03" db="EMBL/GenBank/DDBJ databases">
        <title>Genomics of Bifidobacteria.</title>
        <authorList>
            <person name="Ventura M."/>
            <person name="Milani C."/>
            <person name="Lugli G.A."/>
        </authorList>
    </citation>
    <scope>NUCLEOTIDE SEQUENCE [LARGE SCALE GENOMIC DNA]</scope>
    <source>
        <strain evidence="3 4">LMG 11341</strain>
    </source>
</reference>
<dbReference type="EMBL" id="JGZC01000009">
    <property type="protein sequence ID" value="KFI69404.1"/>
    <property type="molecule type" value="Genomic_DNA"/>
</dbReference>
<feature type="compositionally biased region" description="Basic and acidic residues" evidence="1">
    <location>
        <begin position="258"/>
        <end position="274"/>
    </location>
</feature>
<feature type="compositionally biased region" description="Basic and acidic residues" evidence="1">
    <location>
        <begin position="318"/>
        <end position="334"/>
    </location>
</feature>
<dbReference type="Proteomes" id="UP000029060">
    <property type="component" value="Unassembled WGS sequence"/>
</dbReference>
<dbReference type="eggNOG" id="ENOG5032VSG">
    <property type="taxonomic scope" value="Bacteria"/>
</dbReference>
<feature type="transmembrane region" description="Helical" evidence="2">
    <location>
        <begin position="125"/>
        <end position="143"/>
    </location>
</feature>
<evidence type="ECO:0000313" key="4">
    <source>
        <dbReference type="Proteomes" id="UP000029060"/>
    </source>
</evidence>